<evidence type="ECO:0000256" key="8">
    <source>
        <dbReference type="ARBA" id="ARBA00022777"/>
    </source>
</evidence>
<evidence type="ECO:0000259" key="14">
    <source>
        <dbReference type="PROSITE" id="PS50109"/>
    </source>
</evidence>
<comment type="catalytic activity">
    <reaction evidence="1">
        <text>ATP + protein L-histidine = ADP + protein N-phospho-L-histidine.</text>
        <dbReference type="EC" id="2.7.13.3"/>
    </reaction>
</comment>
<keyword evidence="16" id="KW-1185">Reference proteome</keyword>
<feature type="domain" description="Histidine kinase" evidence="14">
    <location>
        <begin position="274"/>
        <end position="467"/>
    </location>
</feature>
<keyword evidence="6 13" id="KW-0812">Transmembrane</keyword>
<evidence type="ECO:0000256" key="7">
    <source>
        <dbReference type="ARBA" id="ARBA00022741"/>
    </source>
</evidence>
<evidence type="ECO:0000256" key="13">
    <source>
        <dbReference type="SAM" id="Phobius"/>
    </source>
</evidence>
<dbReference type="Gene3D" id="1.10.287.130">
    <property type="match status" value="1"/>
</dbReference>
<dbReference type="InterPro" id="IPR050398">
    <property type="entry name" value="HssS/ArlS-like"/>
</dbReference>
<dbReference type="EMBL" id="WUBI01000003">
    <property type="protein sequence ID" value="MWV45857.1"/>
    <property type="molecule type" value="Genomic_DNA"/>
</dbReference>
<dbReference type="SMART" id="SM00387">
    <property type="entry name" value="HATPase_c"/>
    <property type="match status" value="1"/>
</dbReference>
<dbReference type="GO" id="GO:0005524">
    <property type="term" value="F:ATP binding"/>
    <property type="evidence" value="ECO:0007669"/>
    <property type="project" value="UniProtKB-KW"/>
</dbReference>
<feature type="transmembrane region" description="Helical" evidence="13">
    <location>
        <begin position="20"/>
        <end position="44"/>
    </location>
</feature>
<comment type="subcellular location">
    <subcellularLocation>
        <location evidence="2">Membrane</location>
        <topology evidence="2">Multi-pass membrane protein</topology>
    </subcellularLocation>
</comment>
<accession>A0A7X3IPH1</accession>
<dbReference type="Gene3D" id="6.10.340.10">
    <property type="match status" value="1"/>
</dbReference>
<dbReference type="Gene3D" id="3.30.565.10">
    <property type="entry name" value="Histidine kinase-like ATPase, C-terminal domain"/>
    <property type="match status" value="1"/>
</dbReference>
<dbReference type="CDD" id="cd06225">
    <property type="entry name" value="HAMP"/>
    <property type="match status" value="1"/>
</dbReference>
<dbReference type="GO" id="GO:0000155">
    <property type="term" value="F:phosphorelay sensor kinase activity"/>
    <property type="evidence" value="ECO:0007669"/>
    <property type="project" value="InterPro"/>
</dbReference>
<dbReference type="PANTHER" id="PTHR45528:SF9">
    <property type="entry name" value="SENSOR HISTIDINE KINASE YBDK"/>
    <property type="match status" value="1"/>
</dbReference>
<dbReference type="SUPFAM" id="SSF47384">
    <property type="entry name" value="Homodimeric domain of signal transducing histidine kinase"/>
    <property type="match status" value="1"/>
</dbReference>
<evidence type="ECO:0000313" key="15">
    <source>
        <dbReference type="EMBL" id="MWV45857.1"/>
    </source>
</evidence>
<keyword evidence="11" id="KW-0902">Two-component regulatory system</keyword>
<dbReference type="GO" id="GO:0016020">
    <property type="term" value="C:membrane"/>
    <property type="evidence" value="ECO:0007669"/>
    <property type="project" value="UniProtKB-SubCell"/>
</dbReference>
<gene>
    <name evidence="15" type="ORF">GRF59_19765</name>
</gene>
<keyword evidence="5" id="KW-0808">Transferase</keyword>
<dbReference type="PROSITE" id="PS50109">
    <property type="entry name" value="HIS_KIN"/>
    <property type="match status" value="1"/>
</dbReference>
<evidence type="ECO:0000256" key="4">
    <source>
        <dbReference type="ARBA" id="ARBA00022553"/>
    </source>
</evidence>
<keyword evidence="12 13" id="KW-0472">Membrane</keyword>
<dbReference type="InterPro" id="IPR036890">
    <property type="entry name" value="HATPase_C_sf"/>
</dbReference>
<dbReference type="SMART" id="SM00388">
    <property type="entry name" value="HisKA"/>
    <property type="match status" value="1"/>
</dbReference>
<dbReference type="CDD" id="cd00082">
    <property type="entry name" value="HisKA"/>
    <property type="match status" value="1"/>
</dbReference>
<evidence type="ECO:0000313" key="16">
    <source>
        <dbReference type="Proteomes" id="UP000460318"/>
    </source>
</evidence>
<reference evidence="15 16" key="1">
    <citation type="submission" date="2019-12" db="EMBL/GenBank/DDBJ databases">
        <title>Paenibacillus sp. nov., an endophytic bacterium isolated from the stem of Dendrobium.</title>
        <authorList>
            <person name="Zhao R."/>
        </authorList>
    </citation>
    <scope>NUCLEOTIDE SEQUENCE [LARGE SCALE GENOMIC DNA]</scope>
    <source>
        <strain evidence="15 16">HJL G12</strain>
    </source>
</reference>
<proteinExistence type="predicted"/>
<name>A0A7X3IPH1_9BACL</name>
<keyword evidence="4" id="KW-0597">Phosphoprotein</keyword>
<dbReference type="PANTHER" id="PTHR45528">
    <property type="entry name" value="SENSOR HISTIDINE KINASE CPXA"/>
    <property type="match status" value="1"/>
</dbReference>
<dbReference type="InterPro" id="IPR003594">
    <property type="entry name" value="HATPase_dom"/>
</dbReference>
<protein>
    <recommendedName>
        <fullName evidence="3">histidine kinase</fullName>
        <ecNumber evidence="3">2.7.13.3</ecNumber>
    </recommendedName>
</protein>
<evidence type="ECO:0000256" key="6">
    <source>
        <dbReference type="ARBA" id="ARBA00022692"/>
    </source>
</evidence>
<keyword evidence="7" id="KW-0547">Nucleotide-binding</keyword>
<comment type="caution">
    <text evidence="15">The sequence shown here is derived from an EMBL/GenBank/DDBJ whole genome shotgun (WGS) entry which is preliminary data.</text>
</comment>
<dbReference type="InterPro" id="IPR036097">
    <property type="entry name" value="HisK_dim/P_sf"/>
</dbReference>
<dbReference type="Pfam" id="PF02518">
    <property type="entry name" value="HATPase_c"/>
    <property type="match status" value="1"/>
</dbReference>
<dbReference type="SUPFAM" id="SSF55874">
    <property type="entry name" value="ATPase domain of HSP90 chaperone/DNA topoisomerase II/histidine kinase"/>
    <property type="match status" value="1"/>
</dbReference>
<evidence type="ECO:0000256" key="12">
    <source>
        <dbReference type="ARBA" id="ARBA00023136"/>
    </source>
</evidence>
<evidence type="ECO:0000256" key="10">
    <source>
        <dbReference type="ARBA" id="ARBA00022989"/>
    </source>
</evidence>
<evidence type="ECO:0000256" key="1">
    <source>
        <dbReference type="ARBA" id="ARBA00000085"/>
    </source>
</evidence>
<keyword evidence="10 13" id="KW-1133">Transmembrane helix</keyword>
<dbReference type="InterPro" id="IPR005467">
    <property type="entry name" value="His_kinase_dom"/>
</dbReference>
<dbReference type="EC" id="2.7.13.3" evidence="3"/>
<evidence type="ECO:0000256" key="2">
    <source>
        <dbReference type="ARBA" id="ARBA00004141"/>
    </source>
</evidence>
<evidence type="ECO:0000256" key="11">
    <source>
        <dbReference type="ARBA" id="ARBA00023012"/>
    </source>
</evidence>
<dbReference type="AlphaFoldDB" id="A0A7X3IPH1"/>
<evidence type="ECO:0000256" key="3">
    <source>
        <dbReference type="ARBA" id="ARBA00012438"/>
    </source>
</evidence>
<dbReference type="RefSeq" id="WP_160499444.1">
    <property type="nucleotide sequence ID" value="NZ_WUBI01000003.1"/>
</dbReference>
<dbReference type="Pfam" id="PF00512">
    <property type="entry name" value="HisKA"/>
    <property type="match status" value="1"/>
</dbReference>
<dbReference type="InterPro" id="IPR003661">
    <property type="entry name" value="HisK_dim/P_dom"/>
</dbReference>
<organism evidence="15 16">
    <name type="scientific">Paenibacillus dendrobii</name>
    <dbReference type="NCBI Taxonomy" id="2691084"/>
    <lineage>
        <taxon>Bacteria</taxon>
        <taxon>Bacillati</taxon>
        <taxon>Bacillota</taxon>
        <taxon>Bacilli</taxon>
        <taxon>Bacillales</taxon>
        <taxon>Paenibacillaceae</taxon>
        <taxon>Paenibacillus</taxon>
    </lineage>
</organism>
<dbReference type="Proteomes" id="UP000460318">
    <property type="component" value="Unassembled WGS sequence"/>
</dbReference>
<evidence type="ECO:0000256" key="5">
    <source>
        <dbReference type="ARBA" id="ARBA00022679"/>
    </source>
</evidence>
<keyword evidence="9" id="KW-0067">ATP-binding</keyword>
<feature type="transmembrane region" description="Helical" evidence="13">
    <location>
        <begin position="185"/>
        <end position="207"/>
    </location>
</feature>
<keyword evidence="8 15" id="KW-0418">Kinase</keyword>
<evidence type="ECO:0000256" key="9">
    <source>
        <dbReference type="ARBA" id="ARBA00022840"/>
    </source>
</evidence>
<sequence>MREGKRPKSRFRGTLLSRYLLIIVVALLFIPVVFPVSLIGYQLVQGVVLGNLVPKPEERNDPYRTNNLESMWHREAQKLKGKTPDQIDAKMNELHAAYPKVDMFWVDAKSRVRQPGTSRLDLPPTWEAADAVAYLKRYKENTSQQFSVIAFIGDDKKLSQGFMVMQVARSELNTGGYEMSAQTSMIFFGIIMLMFLLFIAVSWMFFVNMRRRLLRLQSAMTVQHDSGLPEPIIIKKADEIGQLEYAFNGMVYQLGSSLKREREEEELRKRLIANLSHDLRTPLTVVRSHVFSLQKEQLSDKGRELLKLTETKLGDLSGLIDNLLSYNLLTSGKYTLHPESTDVLRIVRESAAAWYPLWEKEGFEADIELPENPLFWTLDAQWFRRILDNLFQNVVRHAHSGRYIGIHAERDAAGKYAIVISDKGKGMQSASGDKGAGIGLAIVGFLTREMGLAMDISSTGGGTSVLIYPASGSEPGLKLKERV</sequence>